<evidence type="ECO:0000313" key="5">
    <source>
        <dbReference type="Proteomes" id="UP000636709"/>
    </source>
</evidence>
<dbReference type="AlphaFoldDB" id="A0A835E7W5"/>
<evidence type="ECO:0000313" key="4">
    <source>
        <dbReference type="EMBL" id="KAF8665184.1"/>
    </source>
</evidence>
<keyword evidence="2 3" id="KW-0040">ANK repeat</keyword>
<evidence type="ECO:0000256" key="3">
    <source>
        <dbReference type="PROSITE-ProRule" id="PRU00023"/>
    </source>
</evidence>
<gene>
    <name evidence="4" type="ORF">HU200_054160</name>
</gene>
<dbReference type="Proteomes" id="UP000636709">
    <property type="component" value="Unassembled WGS sequence"/>
</dbReference>
<comment type="caution">
    <text evidence="4">The sequence shown here is derived from an EMBL/GenBank/DDBJ whole genome shotgun (WGS) entry which is preliminary data.</text>
</comment>
<dbReference type="SMART" id="SM00248">
    <property type="entry name" value="ANK"/>
    <property type="match status" value="6"/>
</dbReference>
<proteinExistence type="predicted"/>
<feature type="repeat" description="ANK" evidence="3">
    <location>
        <begin position="172"/>
        <end position="204"/>
    </location>
</feature>
<dbReference type="PANTHER" id="PTHR24123:SF73">
    <property type="entry name" value="OS02G0457500 PROTEIN"/>
    <property type="match status" value="1"/>
</dbReference>
<keyword evidence="1" id="KW-0677">Repeat</keyword>
<dbReference type="InterPro" id="IPR051165">
    <property type="entry name" value="Multifunctional_ANK_Repeat"/>
</dbReference>
<reference evidence="4" key="1">
    <citation type="submission" date="2020-07" db="EMBL/GenBank/DDBJ databases">
        <title>Genome sequence and genetic diversity analysis of an under-domesticated orphan crop, white fonio (Digitaria exilis).</title>
        <authorList>
            <person name="Bennetzen J.L."/>
            <person name="Chen S."/>
            <person name="Ma X."/>
            <person name="Wang X."/>
            <person name="Yssel A.E.J."/>
            <person name="Chaluvadi S.R."/>
            <person name="Johnson M."/>
            <person name="Gangashetty P."/>
            <person name="Hamidou F."/>
            <person name="Sanogo M.D."/>
            <person name="Zwaenepoel A."/>
            <person name="Wallace J."/>
            <person name="Van De Peer Y."/>
            <person name="Van Deynze A."/>
        </authorList>
    </citation>
    <scope>NUCLEOTIDE SEQUENCE</scope>
    <source>
        <tissue evidence="4">Leaves</tissue>
    </source>
</reference>
<protein>
    <submittedName>
        <fullName evidence="4">Uncharacterized protein</fullName>
    </submittedName>
</protein>
<dbReference type="PANTHER" id="PTHR24123">
    <property type="entry name" value="ANKYRIN REPEAT-CONTAINING"/>
    <property type="match status" value="1"/>
</dbReference>
<dbReference type="InterPro" id="IPR002110">
    <property type="entry name" value="Ankyrin_rpt"/>
</dbReference>
<keyword evidence="5" id="KW-1185">Reference proteome</keyword>
<dbReference type="Pfam" id="PF12796">
    <property type="entry name" value="Ank_2"/>
    <property type="match status" value="1"/>
</dbReference>
<dbReference type="Gene3D" id="1.25.40.20">
    <property type="entry name" value="Ankyrin repeat-containing domain"/>
    <property type="match status" value="2"/>
</dbReference>
<dbReference type="SUPFAM" id="SSF48403">
    <property type="entry name" value="Ankyrin repeat"/>
    <property type="match status" value="1"/>
</dbReference>
<dbReference type="InterPro" id="IPR036770">
    <property type="entry name" value="Ankyrin_rpt-contain_sf"/>
</dbReference>
<feature type="repeat" description="ANK" evidence="3">
    <location>
        <begin position="205"/>
        <end position="237"/>
    </location>
</feature>
<dbReference type="OrthoDB" id="194358at2759"/>
<organism evidence="4 5">
    <name type="scientific">Digitaria exilis</name>
    <dbReference type="NCBI Taxonomy" id="1010633"/>
    <lineage>
        <taxon>Eukaryota</taxon>
        <taxon>Viridiplantae</taxon>
        <taxon>Streptophyta</taxon>
        <taxon>Embryophyta</taxon>
        <taxon>Tracheophyta</taxon>
        <taxon>Spermatophyta</taxon>
        <taxon>Magnoliopsida</taxon>
        <taxon>Liliopsida</taxon>
        <taxon>Poales</taxon>
        <taxon>Poaceae</taxon>
        <taxon>PACMAD clade</taxon>
        <taxon>Panicoideae</taxon>
        <taxon>Panicodae</taxon>
        <taxon>Paniceae</taxon>
        <taxon>Anthephorinae</taxon>
        <taxon>Digitaria</taxon>
    </lineage>
</organism>
<accession>A0A835E7W5</accession>
<dbReference type="PROSITE" id="PS50297">
    <property type="entry name" value="ANK_REP_REGION"/>
    <property type="match status" value="2"/>
</dbReference>
<evidence type="ECO:0000256" key="1">
    <source>
        <dbReference type="ARBA" id="ARBA00022737"/>
    </source>
</evidence>
<dbReference type="EMBL" id="JACEFO010002336">
    <property type="protein sequence ID" value="KAF8665184.1"/>
    <property type="molecule type" value="Genomic_DNA"/>
</dbReference>
<sequence>MAHALVTAASRGFDNIVIILLQNGADVNCMARVLLRSFKPALHANVNCTPLVAAIMSRQTSTVKLLIEEGSYLDSLVQVGSWSWDPASGEELRVGTCLGEHYNATWCAVEYYESSGEILKLLLDKAPWLLDSPKKGRNLLCHAILCQNPNAVRLLLHVGANPRFSIMAEGGHVSYPMHLAARLGYTQVFKQLMLHGADVNARTSTGDTPLMVSARAGHPDCFLELINFGADLGIVNHGGDTAIMIAERSSLPYSVVDILMGTLNCGGGLISSDISSPRYTSLLEVGVQKLSR</sequence>
<dbReference type="PROSITE" id="PS50088">
    <property type="entry name" value="ANK_REPEAT"/>
    <property type="match status" value="2"/>
</dbReference>
<name>A0A835E7W5_9POAL</name>
<evidence type="ECO:0000256" key="2">
    <source>
        <dbReference type="ARBA" id="ARBA00023043"/>
    </source>
</evidence>